<feature type="transmembrane region" description="Helical" evidence="1">
    <location>
        <begin position="47"/>
        <end position="67"/>
    </location>
</feature>
<dbReference type="AlphaFoldDB" id="A0A1I7Y9H5"/>
<keyword evidence="1" id="KW-1133">Transmembrane helix</keyword>
<dbReference type="WBParaSite" id="L893_g13849.t1">
    <property type="protein sequence ID" value="L893_g13849.t1"/>
    <property type="gene ID" value="L893_g13849"/>
</dbReference>
<name>A0A1I7Y9H5_9BILA</name>
<evidence type="ECO:0000313" key="2">
    <source>
        <dbReference type="Proteomes" id="UP000095287"/>
    </source>
</evidence>
<sequence>MNLVSTESGLPYYNQPIATPCLTTRQASPIQTRWFKFKNKYFTVRNALIAGGVVVGLILLIVFYNLVLADDGKKYLAYEKNSLGYFRNYNLKISFDESNNLILLSRQLGSSLDIERFALDKKTKGFLYVSLSLRANLGVHL</sequence>
<evidence type="ECO:0000256" key="1">
    <source>
        <dbReference type="SAM" id="Phobius"/>
    </source>
</evidence>
<accession>A0A1I7Y9H5</accession>
<reference evidence="3" key="1">
    <citation type="submission" date="2016-11" db="UniProtKB">
        <authorList>
            <consortium name="WormBaseParasite"/>
        </authorList>
    </citation>
    <scope>IDENTIFICATION</scope>
</reference>
<keyword evidence="1" id="KW-0812">Transmembrane</keyword>
<keyword evidence="2" id="KW-1185">Reference proteome</keyword>
<proteinExistence type="predicted"/>
<protein>
    <submittedName>
        <fullName evidence="3">FtsH_ext domain-containing protein</fullName>
    </submittedName>
</protein>
<keyword evidence="1" id="KW-0472">Membrane</keyword>
<dbReference type="Proteomes" id="UP000095287">
    <property type="component" value="Unplaced"/>
</dbReference>
<organism evidence="2 3">
    <name type="scientific">Steinernema glaseri</name>
    <dbReference type="NCBI Taxonomy" id="37863"/>
    <lineage>
        <taxon>Eukaryota</taxon>
        <taxon>Metazoa</taxon>
        <taxon>Ecdysozoa</taxon>
        <taxon>Nematoda</taxon>
        <taxon>Chromadorea</taxon>
        <taxon>Rhabditida</taxon>
        <taxon>Tylenchina</taxon>
        <taxon>Panagrolaimomorpha</taxon>
        <taxon>Strongyloidoidea</taxon>
        <taxon>Steinernematidae</taxon>
        <taxon>Steinernema</taxon>
    </lineage>
</organism>
<evidence type="ECO:0000313" key="3">
    <source>
        <dbReference type="WBParaSite" id="L893_g13849.t1"/>
    </source>
</evidence>